<reference evidence="2" key="1">
    <citation type="journal article" date="2022" name="bioRxiv">
        <title>Sequencing and chromosome-scale assembly of the giantPleurodeles waltlgenome.</title>
        <authorList>
            <person name="Brown T."/>
            <person name="Elewa A."/>
            <person name="Iarovenko S."/>
            <person name="Subramanian E."/>
            <person name="Araus A.J."/>
            <person name="Petzold A."/>
            <person name="Susuki M."/>
            <person name="Suzuki K.-i.T."/>
            <person name="Hayashi T."/>
            <person name="Toyoda A."/>
            <person name="Oliveira C."/>
            <person name="Osipova E."/>
            <person name="Leigh N.D."/>
            <person name="Simon A."/>
            <person name="Yun M.H."/>
        </authorList>
    </citation>
    <scope>NUCLEOTIDE SEQUENCE</scope>
    <source>
        <strain evidence="2">20211129_DDA</strain>
        <tissue evidence="2">Liver</tissue>
    </source>
</reference>
<keyword evidence="3" id="KW-1185">Reference proteome</keyword>
<name>A0AAV7SP41_PLEWA</name>
<organism evidence="2 3">
    <name type="scientific">Pleurodeles waltl</name>
    <name type="common">Iberian ribbed newt</name>
    <dbReference type="NCBI Taxonomy" id="8319"/>
    <lineage>
        <taxon>Eukaryota</taxon>
        <taxon>Metazoa</taxon>
        <taxon>Chordata</taxon>
        <taxon>Craniata</taxon>
        <taxon>Vertebrata</taxon>
        <taxon>Euteleostomi</taxon>
        <taxon>Amphibia</taxon>
        <taxon>Batrachia</taxon>
        <taxon>Caudata</taxon>
        <taxon>Salamandroidea</taxon>
        <taxon>Salamandridae</taxon>
        <taxon>Pleurodelinae</taxon>
        <taxon>Pleurodeles</taxon>
    </lineage>
</organism>
<protein>
    <submittedName>
        <fullName evidence="2">Uncharacterized protein</fullName>
    </submittedName>
</protein>
<feature type="chain" id="PRO_5043653167" evidence="1">
    <location>
        <begin position="21"/>
        <end position="197"/>
    </location>
</feature>
<accession>A0AAV7SP41</accession>
<gene>
    <name evidence="2" type="ORF">NDU88_006245</name>
</gene>
<sequence>MWGLGVCVVALLKIIAVVQACWRVYDSVYYRASPQLSAESVHRLLRIAKACQCLWGGKGCTQEEDSCHGVDVEPTVALSVEKLCPVSAEIDSSVVGVGCGPVLPLWLSSSPSRRRDRTSLLRLPAGSRRSADASGVVGRRVRVVTAPAARLTASLPLRARRPRSPEDVTPPLLPGLVGLGRATSFLLSVPLLRGPRA</sequence>
<feature type="signal peptide" evidence="1">
    <location>
        <begin position="1"/>
        <end position="20"/>
    </location>
</feature>
<dbReference type="EMBL" id="JANPWB010000008">
    <property type="protein sequence ID" value="KAJ1165828.1"/>
    <property type="molecule type" value="Genomic_DNA"/>
</dbReference>
<keyword evidence="1" id="KW-0732">Signal</keyword>
<evidence type="ECO:0000256" key="1">
    <source>
        <dbReference type="SAM" id="SignalP"/>
    </source>
</evidence>
<evidence type="ECO:0000313" key="3">
    <source>
        <dbReference type="Proteomes" id="UP001066276"/>
    </source>
</evidence>
<proteinExistence type="predicted"/>
<evidence type="ECO:0000313" key="2">
    <source>
        <dbReference type="EMBL" id="KAJ1165828.1"/>
    </source>
</evidence>
<dbReference type="Proteomes" id="UP001066276">
    <property type="component" value="Chromosome 4_2"/>
</dbReference>
<dbReference type="AlphaFoldDB" id="A0AAV7SP41"/>
<comment type="caution">
    <text evidence="2">The sequence shown here is derived from an EMBL/GenBank/DDBJ whole genome shotgun (WGS) entry which is preliminary data.</text>
</comment>